<dbReference type="InterPro" id="IPR006026">
    <property type="entry name" value="Peptidase_Metallo"/>
</dbReference>
<dbReference type="InterPro" id="IPR034035">
    <property type="entry name" value="Astacin-like_dom"/>
</dbReference>
<dbReference type="EMBL" id="LRGB01001581">
    <property type="protein sequence ID" value="KZS11240.1"/>
    <property type="molecule type" value="Genomic_DNA"/>
</dbReference>
<keyword evidence="1 2" id="KW-0862">Zinc</keyword>
<reference evidence="3 4" key="1">
    <citation type="submission" date="2016-03" db="EMBL/GenBank/DDBJ databases">
        <title>EvidentialGene: Evidence-directed Construction of Genes on Genomes.</title>
        <authorList>
            <person name="Gilbert D.G."/>
            <person name="Choi J.-H."/>
            <person name="Mockaitis K."/>
            <person name="Colbourne J."/>
            <person name="Pfrender M."/>
        </authorList>
    </citation>
    <scope>NUCLEOTIDE SEQUENCE [LARGE SCALE GENOMIC DNA]</scope>
    <source>
        <strain evidence="3 4">Xinb3</strain>
        <tissue evidence="3">Complete organism</tissue>
    </source>
</reference>
<dbReference type="FunFam" id="3.40.390.10:FF:000066">
    <property type="entry name" value="Metalloendopeptidase"/>
    <property type="match status" value="1"/>
</dbReference>
<dbReference type="GO" id="GO:0004222">
    <property type="term" value="F:metalloendopeptidase activity"/>
    <property type="evidence" value="ECO:0007669"/>
    <property type="project" value="UniProtKB-UniRule"/>
</dbReference>
<feature type="binding site" evidence="1">
    <location>
        <position position="184"/>
    </location>
    <ligand>
        <name>Zn(2+)</name>
        <dbReference type="ChEBI" id="CHEBI:29105"/>
        <note>catalytic</note>
    </ligand>
</feature>
<evidence type="ECO:0000256" key="2">
    <source>
        <dbReference type="RuleBase" id="RU361183"/>
    </source>
</evidence>
<dbReference type="SMART" id="SM00235">
    <property type="entry name" value="ZnMc"/>
    <property type="match status" value="1"/>
</dbReference>
<evidence type="ECO:0000313" key="3">
    <source>
        <dbReference type="EMBL" id="KZS11240.1"/>
    </source>
</evidence>
<dbReference type="Proteomes" id="UP000076858">
    <property type="component" value="Unassembled WGS sequence"/>
</dbReference>
<dbReference type="InterPro" id="IPR001506">
    <property type="entry name" value="Peptidase_M12A"/>
</dbReference>
<feature type="signal peptide" evidence="2">
    <location>
        <begin position="1"/>
        <end position="23"/>
    </location>
</feature>
<proteinExistence type="predicted"/>
<keyword evidence="1 2" id="KW-0482">Metalloprotease</keyword>
<dbReference type="PROSITE" id="PS51864">
    <property type="entry name" value="ASTACIN"/>
    <property type="match status" value="1"/>
</dbReference>
<feature type="active site" evidence="1">
    <location>
        <position position="185"/>
    </location>
</feature>
<evidence type="ECO:0000256" key="1">
    <source>
        <dbReference type="PROSITE-ProRule" id="PRU01211"/>
    </source>
</evidence>
<feature type="binding site" evidence="1">
    <location>
        <position position="188"/>
    </location>
    <ligand>
        <name>Zn(2+)</name>
        <dbReference type="ChEBI" id="CHEBI:29105"/>
        <note>catalytic</note>
    </ligand>
</feature>
<comment type="caution">
    <text evidence="3">The sequence shown here is derived from an EMBL/GenBank/DDBJ whole genome shotgun (WGS) entry which is preliminary data.</text>
</comment>
<keyword evidence="1 2" id="KW-0378">Hydrolase</keyword>
<sequence>MMTQALIKVMAFVVCIRLKYVTAQPISDSNDDKTDDFEMGEPLTDEEFNSDIFNKVEADGLDHETEESIAWDKQDPELFGGDIMLTGRKHGILTSGERWPDATIPYVISSSYTPRQREIIASAINAFHNNTCIRFIRRTTEKNYIRITKTGQGCWSDVGKIGQRQTVSLDDRCILRTIPGLIIHELMHTLGFYHEHQRPDRDNYVFINFKNVEPKNRGYFLKMNRWDLLTVRYSYDYGSVMHYPSNAFAKDPRIRVITRLQGPPFIANRKAFSPVDIVKLNSVYCNSPN</sequence>
<dbReference type="Gene3D" id="3.40.390.10">
    <property type="entry name" value="Collagenase (Catalytic Domain)"/>
    <property type="match status" value="1"/>
</dbReference>
<protein>
    <recommendedName>
        <fullName evidence="2">Metalloendopeptidase</fullName>
        <ecNumber evidence="2">3.4.24.-</ecNumber>
    </recommendedName>
</protein>
<organism evidence="3 4">
    <name type="scientific">Daphnia magna</name>
    <dbReference type="NCBI Taxonomy" id="35525"/>
    <lineage>
        <taxon>Eukaryota</taxon>
        <taxon>Metazoa</taxon>
        <taxon>Ecdysozoa</taxon>
        <taxon>Arthropoda</taxon>
        <taxon>Crustacea</taxon>
        <taxon>Branchiopoda</taxon>
        <taxon>Diplostraca</taxon>
        <taxon>Cladocera</taxon>
        <taxon>Anomopoda</taxon>
        <taxon>Daphniidae</taxon>
        <taxon>Daphnia</taxon>
    </lineage>
</organism>
<dbReference type="SUPFAM" id="SSF55486">
    <property type="entry name" value="Metalloproteases ('zincins'), catalytic domain"/>
    <property type="match status" value="1"/>
</dbReference>
<comment type="cofactor">
    <cofactor evidence="1 2">
        <name>Zn(2+)</name>
        <dbReference type="ChEBI" id="CHEBI:29105"/>
    </cofactor>
    <text evidence="1 2">Binds 1 zinc ion per subunit.</text>
</comment>
<accession>A0A0P5ELF2</accession>
<dbReference type="GO" id="GO:0008270">
    <property type="term" value="F:zinc ion binding"/>
    <property type="evidence" value="ECO:0007669"/>
    <property type="project" value="UniProtKB-UniRule"/>
</dbReference>
<dbReference type="PANTHER" id="PTHR10127:SF883">
    <property type="entry name" value="ZINC METALLOPROTEINASE NAS-8"/>
    <property type="match status" value="1"/>
</dbReference>
<dbReference type="PANTHER" id="PTHR10127">
    <property type="entry name" value="DISCOIDIN, CUB, EGF, LAMININ , AND ZINC METALLOPROTEASE DOMAIN CONTAINING"/>
    <property type="match status" value="1"/>
</dbReference>
<dbReference type="OrthoDB" id="291007at2759"/>
<dbReference type="EC" id="3.4.24.-" evidence="2"/>
<keyword evidence="4" id="KW-1185">Reference proteome</keyword>
<dbReference type="STRING" id="35525.A0A0P5ELF2"/>
<feature type="binding site" evidence="1">
    <location>
        <position position="194"/>
    </location>
    <ligand>
        <name>Zn(2+)</name>
        <dbReference type="ChEBI" id="CHEBI:29105"/>
        <note>catalytic</note>
    </ligand>
</feature>
<dbReference type="AlphaFoldDB" id="A0A0P5ELF2"/>
<gene>
    <name evidence="3" type="ORF">APZ42_023973</name>
</gene>
<dbReference type="InterPro" id="IPR024079">
    <property type="entry name" value="MetalloPept_cat_dom_sf"/>
</dbReference>
<name>A0A0P5ELF2_9CRUS</name>
<comment type="caution">
    <text evidence="1">Lacks conserved residue(s) required for the propagation of feature annotation.</text>
</comment>
<dbReference type="Pfam" id="PF01400">
    <property type="entry name" value="Astacin"/>
    <property type="match status" value="1"/>
</dbReference>
<evidence type="ECO:0000313" key="4">
    <source>
        <dbReference type="Proteomes" id="UP000076858"/>
    </source>
</evidence>
<dbReference type="CDD" id="cd04280">
    <property type="entry name" value="ZnMc_astacin_like"/>
    <property type="match status" value="1"/>
</dbReference>
<keyword evidence="1 2" id="KW-0479">Metal-binding</keyword>
<keyword evidence="1 2" id="KW-0645">Protease</keyword>
<keyword evidence="2" id="KW-0732">Signal</keyword>
<dbReference type="GO" id="GO:0006508">
    <property type="term" value="P:proteolysis"/>
    <property type="evidence" value="ECO:0007669"/>
    <property type="project" value="UniProtKB-KW"/>
</dbReference>
<dbReference type="PRINTS" id="PR00480">
    <property type="entry name" value="ASTACIN"/>
</dbReference>
<feature type="chain" id="PRO_5013418408" description="Metalloendopeptidase" evidence="2">
    <location>
        <begin position="24"/>
        <end position="289"/>
    </location>
</feature>